<dbReference type="InterPro" id="IPR011701">
    <property type="entry name" value="MFS"/>
</dbReference>
<feature type="transmembrane region" description="Helical" evidence="7">
    <location>
        <begin position="216"/>
        <end position="233"/>
    </location>
</feature>
<feature type="transmembrane region" description="Helical" evidence="7">
    <location>
        <begin position="417"/>
        <end position="435"/>
    </location>
</feature>
<feature type="transmembrane region" description="Helical" evidence="7">
    <location>
        <begin position="24"/>
        <end position="50"/>
    </location>
</feature>
<dbReference type="PROSITE" id="PS00216">
    <property type="entry name" value="SUGAR_TRANSPORT_1"/>
    <property type="match status" value="1"/>
</dbReference>
<keyword evidence="3" id="KW-1003">Cell membrane</keyword>
<evidence type="ECO:0000256" key="3">
    <source>
        <dbReference type="ARBA" id="ARBA00022475"/>
    </source>
</evidence>
<dbReference type="GO" id="GO:0022857">
    <property type="term" value="F:transmembrane transporter activity"/>
    <property type="evidence" value="ECO:0007669"/>
    <property type="project" value="InterPro"/>
</dbReference>
<feature type="transmembrane region" description="Helical" evidence="7">
    <location>
        <begin position="347"/>
        <end position="367"/>
    </location>
</feature>
<keyword evidence="10" id="KW-1185">Reference proteome</keyword>
<organism evidence="9 10">
    <name type="scientific">Microbulbifer okhotskensis</name>
    <dbReference type="NCBI Taxonomy" id="2926617"/>
    <lineage>
        <taxon>Bacteria</taxon>
        <taxon>Pseudomonadati</taxon>
        <taxon>Pseudomonadota</taxon>
        <taxon>Gammaproteobacteria</taxon>
        <taxon>Cellvibrionales</taxon>
        <taxon>Microbulbiferaceae</taxon>
        <taxon>Microbulbifer</taxon>
    </lineage>
</organism>
<dbReference type="InterPro" id="IPR005829">
    <property type="entry name" value="Sugar_transporter_CS"/>
</dbReference>
<feature type="transmembrane region" description="Helical" evidence="7">
    <location>
        <begin position="314"/>
        <end position="335"/>
    </location>
</feature>
<evidence type="ECO:0000259" key="8">
    <source>
        <dbReference type="PROSITE" id="PS50850"/>
    </source>
</evidence>
<reference evidence="9" key="1">
    <citation type="journal article" date="2022" name="Arch. Microbiol.">
        <title>Microbulbifer okhotskensis sp. nov., isolated from a deep bottom sediment of the Okhotsk Sea.</title>
        <authorList>
            <person name="Romanenko L."/>
            <person name="Kurilenko V."/>
            <person name="Otstavnykh N."/>
            <person name="Velansky P."/>
            <person name="Isaeva M."/>
            <person name="Mikhailov V."/>
        </authorList>
    </citation>
    <scope>NUCLEOTIDE SEQUENCE</scope>
    <source>
        <strain evidence="9">OS29</strain>
    </source>
</reference>
<feature type="transmembrane region" description="Helical" evidence="7">
    <location>
        <begin position="373"/>
        <end position="396"/>
    </location>
</feature>
<dbReference type="Proteomes" id="UP001139028">
    <property type="component" value="Unassembled WGS sequence"/>
</dbReference>
<dbReference type="Gene3D" id="1.20.1250.20">
    <property type="entry name" value="MFS general substrate transporter like domains"/>
    <property type="match status" value="1"/>
</dbReference>
<dbReference type="PRINTS" id="PR01036">
    <property type="entry name" value="TCRTETB"/>
</dbReference>
<dbReference type="SUPFAM" id="SSF103473">
    <property type="entry name" value="MFS general substrate transporter"/>
    <property type="match status" value="1"/>
</dbReference>
<dbReference type="PROSITE" id="PS50850">
    <property type="entry name" value="MFS"/>
    <property type="match status" value="1"/>
</dbReference>
<dbReference type="PANTHER" id="PTHR42718:SF46">
    <property type="entry name" value="BLR6921 PROTEIN"/>
    <property type="match status" value="1"/>
</dbReference>
<evidence type="ECO:0000256" key="4">
    <source>
        <dbReference type="ARBA" id="ARBA00022692"/>
    </source>
</evidence>
<dbReference type="GO" id="GO:0005886">
    <property type="term" value="C:plasma membrane"/>
    <property type="evidence" value="ECO:0007669"/>
    <property type="project" value="UniProtKB-SubCell"/>
</dbReference>
<feature type="transmembrane region" description="Helical" evidence="7">
    <location>
        <begin position="115"/>
        <end position="136"/>
    </location>
</feature>
<evidence type="ECO:0000256" key="1">
    <source>
        <dbReference type="ARBA" id="ARBA00004651"/>
    </source>
</evidence>
<keyword evidence="6 7" id="KW-0472">Membrane</keyword>
<gene>
    <name evidence="9" type="ORF">MO867_12235</name>
</gene>
<dbReference type="EMBL" id="JALBWM010000049">
    <property type="protein sequence ID" value="MCO1335100.1"/>
    <property type="molecule type" value="Genomic_DNA"/>
</dbReference>
<comment type="caution">
    <text evidence="9">The sequence shown here is derived from an EMBL/GenBank/DDBJ whole genome shotgun (WGS) entry which is preliminary data.</text>
</comment>
<evidence type="ECO:0000313" key="9">
    <source>
        <dbReference type="EMBL" id="MCO1335100.1"/>
    </source>
</evidence>
<dbReference type="InterPro" id="IPR036259">
    <property type="entry name" value="MFS_trans_sf"/>
</dbReference>
<sequence length="485" mass="51464">MYTVKNFFKDTGKERSVQVSKREVLVTLCLATLLAALGVSAINMALPVLIDRFDVSFSDTQWITVAYMMSMTATLPIAGGVSDKLGRRKLFLMGGLVFTISTLCCAFSFNVWSLVFFRAIQGAGAAMFVAVSMAIASDVFNKTETGKVIGLLGSLSAVGTGMGPIVGGLIVEHLDWQAIFWIMVPIGLGIFLLAYRTLPENIVEQAVGGGNRLKKYLASASLFFSIIFYTLAIKPLGEGYSIINGIAIAISIIFGISLLYFRQREQPLRQGFTESSGKQIFIANLAGNFLVASSVMSSLIVGPFYLTLALGLDLFVAGLVMTAGSFMVAACSNLAGRAVDRFRSRGIVLLGLLIMISGALGMGLLTIEQGLGGYLAFSITVAIGYGTYLSTVNTLTMNSARAVIRGRISGLLGLSRSMGLLTGASLMSVIFVGVAPGVALQEMSSVQIADGLNAVYRLASALLVTALIIQLGSILVNHRRVKAQN</sequence>
<dbReference type="InterPro" id="IPR020846">
    <property type="entry name" value="MFS_dom"/>
</dbReference>
<feature type="domain" description="Major facilitator superfamily (MFS) profile" evidence="8">
    <location>
        <begin position="24"/>
        <end position="484"/>
    </location>
</feature>
<dbReference type="Pfam" id="PF07690">
    <property type="entry name" value="MFS_1"/>
    <property type="match status" value="1"/>
</dbReference>
<feature type="transmembrane region" description="Helical" evidence="7">
    <location>
        <begin position="148"/>
        <end position="170"/>
    </location>
</feature>
<dbReference type="PANTHER" id="PTHR42718">
    <property type="entry name" value="MAJOR FACILITATOR SUPERFAMILY MULTIDRUG TRANSPORTER MFSC"/>
    <property type="match status" value="1"/>
</dbReference>
<evidence type="ECO:0000256" key="5">
    <source>
        <dbReference type="ARBA" id="ARBA00022989"/>
    </source>
</evidence>
<feature type="transmembrane region" description="Helical" evidence="7">
    <location>
        <begin position="176"/>
        <end position="195"/>
    </location>
</feature>
<evidence type="ECO:0000256" key="6">
    <source>
        <dbReference type="ARBA" id="ARBA00023136"/>
    </source>
</evidence>
<feature type="transmembrane region" description="Helical" evidence="7">
    <location>
        <begin position="239"/>
        <end position="261"/>
    </location>
</feature>
<proteinExistence type="predicted"/>
<feature type="transmembrane region" description="Helical" evidence="7">
    <location>
        <begin position="281"/>
        <end position="308"/>
    </location>
</feature>
<protein>
    <submittedName>
        <fullName evidence="9">MFS transporter</fullName>
    </submittedName>
</protein>
<feature type="transmembrane region" description="Helical" evidence="7">
    <location>
        <begin position="62"/>
        <end position="78"/>
    </location>
</feature>
<dbReference type="CDD" id="cd17321">
    <property type="entry name" value="MFS_MMR_MDR_like"/>
    <property type="match status" value="1"/>
</dbReference>
<keyword evidence="5 7" id="KW-1133">Transmembrane helix</keyword>
<feature type="transmembrane region" description="Helical" evidence="7">
    <location>
        <begin position="90"/>
        <end position="109"/>
    </location>
</feature>
<evidence type="ECO:0000313" key="10">
    <source>
        <dbReference type="Proteomes" id="UP001139028"/>
    </source>
</evidence>
<keyword evidence="2" id="KW-0813">Transport</keyword>
<evidence type="ECO:0000256" key="7">
    <source>
        <dbReference type="SAM" id="Phobius"/>
    </source>
</evidence>
<accession>A0A9X2J6X2</accession>
<dbReference type="AlphaFoldDB" id="A0A9X2J6X2"/>
<keyword evidence="4 7" id="KW-0812">Transmembrane</keyword>
<evidence type="ECO:0000256" key="2">
    <source>
        <dbReference type="ARBA" id="ARBA00022448"/>
    </source>
</evidence>
<name>A0A9X2J6X2_9GAMM</name>
<dbReference type="RefSeq" id="WP_252467681.1">
    <property type="nucleotide sequence ID" value="NZ_JALBWM010000049.1"/>
</dbReference>
<comment type="subcellular location">
    <subcellularLocation>
        <location evidence="1">Cell membrane</location>
        <topology evidence="1">Multi-pass membrane protein</topology>
    </subcellularLocation>
</comment>
<dbReference type="Gene3D" id="1.20.1720.10">
    <property type="entry name" value="Multidrug resistance protein D"/>
    <property type="match status" value="1"/>
</dbReference>
<feature type="transmembrane region" description="Helical" evidence="7">
    <location>
        <begin position="455"/>
        <end position="476"/>
    </location>
</feature>